<dbReference type="AlphaFoldDB" id="A0AB39XYL8"/>
<evidence type="ECO:0000313" key="1">
    <source>
        <dbReference type="EMBL" id="XDV62853.1"/>
    </source>
</evidence>
<reference evidence="1" key="1">
    <citation type="submission" date="2024-08" db="EMBL/GenBank/DDBJ databases">
        <authorList>
            <person name="Yu S.T."/>
        </authorList>
    </citation>
    <scope>NUCLEOTIDE SEQUENCE</scope>
    <source>
        <strain evidence="1">R33</strain>
    </source>
</reference>
<protein>
    <submittedName>
        <fullName evidence="1">Uncharacterized protein</fullName>
    </submittedName>
</protein>
<organism evidence="1">
    <name type="scientific">Streptomyces sp. R33</name>
    <dbReference type="NCBI Taxonomy" id="3238629"/>
    <lineage>
        <taxon>Bacteria</taxon>
        <taxon>Bacillati</taxon>
        <taxon>Actinomycetota</taxon>
        <taxon>Actinomycetes</taxon>
        <taxon>Kitasatosporales</taxon>
        <taxon>Streptomycetaceae</taxon>
        <taxon>Streptomyces</taxon>
    </lineage>
</organism>
<gene>
    <name evidence="1" type="ORF">AB5J51_07825</name>
</gene>
<dbReference type="RefSeq" id="WP_369777271.1">
    <property type="nucleotide sequence ID" value="NZ_CP165727.1"/>
</dbReference>
<accession>A0AB39XYL8</accession>
<sequence>MLLEHFLRFLHDRFDGQADLYGDRTAYLGPAPDKNDGSPGAWPEKAVQDDIHQHLSGVLTPGTVQREVVDVASGRTDVTYTP</sequence>
<proteinExistence type="predicted"/>
<dbReference type="EMBL" id="CP165727">
    <property type="protein sequence ID" value="XDV62853.1"/>
    <property type="molecule type" value="Genomic_DNA"/>
</dbReference>
<name>A0AB39XYL8_9ACTN</name>